<sequence>MTARLVRWLGNWLSCNVSRVRFPHGTTLCDPQIVVSGLAVMSLFVLYPYLTIHMRELGINVEETAIMSAVTPVVSIVMPPLAGMLADKIGNFRLLLALSSALGGASALLLLAVPVGRITVTFPPAVELLTTCEDSTMRLGLMKDYPCLPLHPYSYDINLTVLSCGFVCDLPKDITTDETNALIHTNSYDIHLQSTIDSQRLVYRHTVMAQLAQTMIPKKDQSTSRILTNDPFFNTTISKVSDHTIFFPAPKLYQIECSHESTNETCLFGKDDIFNETEDHLDEAILRMRISHDVQTAPHDIGITGVKMEEFECRQGRENYPDVGRRALLLRRARVSAKILSSKLNWIQRSRSGHTSLIRDVRRSCDSHREEQKADYGLQRVYGSIGGMISSPLSGLLIDYASRGKGYTDFRPAFYLYAVLKVASGALMLSIDLEFKQPAQNLLEDVISVFRNVEIVALFIACFIMGTAWGYIESFLFWLLQDLGASRSLMGITITVGGIAGLPLLVLSGPIIRRLGHANVLFIGFIFYAIRLLGYSLIYNPWLCLVFEALESVTSSLSFTAAVTYAARLSSTTTDTSVQGLLGGIYYGVGKGAGSLIGGYLMKFFGTRPTYQIFAGATFITGCIYYLFNKFYLRKRAVSYDDDFCKKKQTPADVEGNETNKDGDKTVPPIDVASKPEVKLENSVVDKVKEPDSNRAKLVPDNADGGSDSGVDNPAYNETESSENRKEESKVPAV</sequence>
<feature type="transmembrane region" description="Helical" evidence="7">
    <location>
        <begin position="33"/>
        <end position="52"/>
    </location>
</feature>
<name>A0A9P0N357_SPOLI</name>
<dbReference type="CDD" id="cd17335">
    <property type="entry name" value="MFS_MFSD6"/>
    <property type="match status" value="1"/>
</dbReference>
<feature type="transmembrane region" description="Helical" evidence="7">
    <location>
        <begin position="64"/>
        <end position="86"/>
    </location>
</feature>
<evidence type="ECO:0000256" key="3">
    <source>
        <dbReference type="ARBA" id="ARBA00022692"/>
    </source>
</evidence>
<dbReference type="InterPro" id="IPR051717">
    <property type="entry name" value="MFS_MFSD6"/>
</dbReference>
<dbReference type="PANTHER" id="PTHR16172:SF35">
    <property type="entry name" value="MAJOR FACILITATOR SUPERFAMILY (MFS) PROFILE DOMAIN-CONTAINING PROTEIN"/>
    <property type="match status" value="1"/>
</dbReference>
<protein>
    <recommendedName>
        <fullName evidence="8">Major facilitator superfamily associated domain-containing protein</fullName>
    </recommendedName>
</protein>
<dbReference type="Pfam" id="PF12832">
    <property type="entry name" value="MFS_1_like"/>
    <property type="match status" value="1"/>
</dbReference>
<keyword evidence="3 7" id="KW-0812">Transmembrane</keyword>
<accession>A0A9P0N357</accession>
<keyword evidence="5 7" id="KW-0472">Membrane</keyword>
<reference evidence="9" key="1">
    <citation type="submission" date="2022-02" db="EMBL/GenBank/DDBJ databases">
        <authorList>
            <person name="King R."/>
        </authorList>
    </citation>
    <scope>NUCLEOTIDE SEQUENCE</scope>
</reference>
<feature type="domain" description="Major facilitator superfamily associated" evidence="8">
    <location>
        <begin position="45"/>
        <end position="612"/>
    </location>
</feature>
<keyword evidence="10" id="KW-1185">Reference proteome</keyword>
<keyword evidence="4 7" id="KW-1133">Transmembrane helix</keyword>
<evidence type="ECO:0000256" key="6">
    <source>
        <dbReference type="SAM" id="MobiDB-lite"/>
    </source>
</evidence>
<feature type="transmembrane region" description="Helical" evidence="7">
    <location>
        <begin position="453"/>
        <end position="472"/>
    </location>
</feature>
<comment type="subcellular location">
    <subcellularLocation>
        <location evidence="1">Membrane</location>
        <topology evidence="1">Multi-pass membrane protein</topology>
    </subcellularLocation>
</comment>
<dbReference type="AlphaFoldDB" id="A0A9P0N357"/>
<dbReference type="EMBL" id="LR824533">
    <property type="protein sequence ID" value="CAH1639803.1"/>
    <property type="molecule type" value="Genomic_DNA"/>
</dbReference>
<feature type="transmembrane region" description="Helical" evidence="7">
    <location>
        <begin position="519"/>
        <end position="538"/>
    </location>
</feature>
<feature type="transmembrane region" description="Helical" evidence="7">
    <location>
        <begin position="610"/>
        <end position="628"/>
    </location>
</feature>
<evidence type="ECO:0000256" key="7">
    <source>
        <dbReference type="SAM" id="Phobius"/>
    </source>
</evidence>
<feature type="transmembrane region" description="Helical" evidence="7">
    <location>
        <begin position="484"/>
        <end position="507"/>
    </location>
</feature>
<feature type="transmembrane region" description="Helical" evidence="7">
    <location>
        <begin position="381"/>
        <end position="402"/>
    </location>
</feature>
<feature type="transmembrane region" description="Helical" evidence="7">
    <location>
        <begin position="414"/>
        <end position="433"/>
    </location>
</feature>
<evidence type="ECO:0000313" key="10">
    <source>
        <dbReference type="Proteomes" id="UP001153321"/>
    </source>
</evidence>
<feature type="compositionally biased region" description="Basic and acidic residues" evidence="6">
    <location>
        <begin position="674"/>
        <end position="695"/>
    </location>
</feature>
<organism evidence="9 10">
    <name type="scientific">Spodoptera littoralis</name>
    <name type="common">Egyptian cotton leafworm</name>
    <dbReference type="NCBI Taxonomy" id="7109"/>
    <lineage>
        <taxon>Eukaryota</taxon>
        <taxon>Metazoa</taxon>
        <taxon>Ecdysozoa</taxon>
        <taxon>Arthropoda</taxon>
        <taxon>Hexapoda</taxon>
        <taxon>Insecta</taxon>
        <taxon>Pterygota</taxon>
        <taxon>Neoptera</taxon>
        <taxon>Endopterygota</taxon>
        <taxon>Lepidoptera</taxon>
        <taxon>Glossata</taxon>
        <taxon>Ditrysia</taxon>
        <taxon>Noctuoidea</taxon>
        <taxon>Noctuidae</taxon>
        <taxon>Amphipyrinae</taxon>
        <taxon>Spodoptera</taxon>
    </lineage>
</organism>
<feature type="compositionally biased region" description="Basic and acidic residues" evidence="6">
    <location>
        <begin position="722"/>
        <end position="734"/>
    </location>
</feature>
<feature type="transmembrane region" description="Helical" evidence="7">
    <location>
        <begin position="92"/>
        <end position="113"/>
    </location>
</feature>
<proteinExistence type="inferred from homology"/>
<evidence type="ECO:0000259" key="8">
    <source>
        <dbReference type="Pfam" id="PF12832"/>
    </source>
</evidence>
<evidence type="ECO:0000256" key="5">
    <source>
        <dbReference type="ARBA" id="ARBA00023136"/>
    </source>
</evidence>
<dbReference type="Proteomes" id="UP001153321">
    <property type="component" value="Chromosome 2"/>
</dbReference>
<evidence type="ECO:0000313" key="9">
    <source>
        <dbReference type="EMBL" id="CAH1639803.1"/>
    </source>
</evidence>
<evidence type="ECO:0000256" key="2">
    <source>
        <dbReference type="ARBA" id="ARBA00005241"/>
    </source>
</evidence>
<evidence type="ECO:0000256" key="1">
    <source>
        <dbReference type="ARBA" id="ARBA00004141"/>
    </source>
</evidence>
<dbReference type="SUPFAM" id="SSF103473">
    <property type="entry name" value="MFS general substrate transporter"/>
    <property type="match status" value="2"/>
</dbReference>
<dbReference type="InterPro" id="IPR024989">
    <property type="entry name" value="MFS_assoc_dom"/>
</dbReference>
<gene>
    <name evidence="9" type="ORF">SPLIT_LOCUS5159</name>
</gene>
<dbReference type="PANTHER" id="PTHR16172">
    <property type="entry name" value="MAJOR FACILITATOR SUPERFAMILY DOMAIN-CONTAINING PROTEIN 6-LIKE"/>
    <property type="match status" value="1"/>
</dbReference>
<dbReference type="GO" id="GO:0016020">
    <property type="term" value="C:membrane"/>
    <property type="evidence" value="ECO:0007669"/>
    <property type="project" value="UniProtKB-SubCell"/>
</dbReference>
<evidence type="ECO:0000256" key="4">
    <source>
        <dbReference type="ARBA" id="ARBA00022989"/>
    </source>
</evidence>
<comment type="similarity">
    <text evidence="2">Belongs to the major facilitator superfamily. MFSD6 family.</text>
</comment>
<dbReference type="InterPro" id="IPR036259">
    <property type="entry name" value="MFS_trans_sf"/>
</dbReference>
<feature type="region of interest" description="Disordered" evidence="6">
    <location>
        <begin position="649"/>
        <end position="734"/>
    </location>
</feature>
<dbReference type="Gene3D" id="1.20.1250.20">
    <property type="entry name" value="MFS general substrate transporter like domains"/>
    <property type="match status" value="2"/>
</dbReference>